<keyword evidence="2" id="KW-1185">Reference proteome</keyword>
<accession>A0A9E7EAI8</accession>
<dbReference type="AlphaFoldDB" id="A0A9E7EAI8"/>
<evidence type="ECO:0000313" key="1">
    <source>
        <dbReference type="EMBL" id="URD73584.1"/>
    </source>
</evidence>
<dbReference type="Proteomes" id="UP001055439">
    <property type="component" value="Chromosome 1"/>
</dbReference>
<protein>
    <submittedName>
        <fullName evidence="1">Uncharacterized protein</fullName>
    </submittedName>
</protein>
<sequence length="46" mass="5148">MLSSSSIMQPSTQICVGSNRVYITVSSCASSRIYREYEEDMSHDPT</sequence>
<proteinExistence type="predicted"/>
<name>A0A9E7EAI8_9LILI</name>
<gene>
    <name evidence="1" type="ORF">MUK42_08574</name>
</gene>
<reference evidence="1" key="1">
    <citation type="submission" date="2022-05" db="EMBL/GenBank/DDBJ databases">
        <title>The Musa troglodytarum L. genome provides insights into the mechanism of non-climacteric behaviour and enrichment of carotenoids.</title>
        <authorList>
            <person name="Wang J."/>
        </authorList>
    </citation>
    <scope>NUCLEOTIDE SEQUENCE</scope>
    <source>
        <tissue evidence="1">Leaf</tissue>
    </source>
</reference>
<evidence type="ECO:0000313" key="2">
    <source>
        <dbReference type="Proteomes" id="UP001055439"/>
    </source>
</evidence>
<dbReference type="EMBL" id="CP097502">
    <property type="protein sequence ID" value="URD73584.1"/>
    <property type="molecule type" value="Genomic_DNA"/>
</dbReference>
<organism evidence="1 2">
    <name type="scientific">Musa troglodytarum</name>
    <name type="common">fe'i banana</name>
    <dbReference type="NCBI Taxonomy" id="320322"/>
    <lineage>
        <taxon>Eukaryota</taxon>
        <taxon>Viridiplantae</taxon>
        <taxon>Streptophyta</taxon>
        <taxon>Embryophyta</taxon>
        <taxon>Tracheophyta</taxon>
        <taxon>Spermatophyta</taxon>
        <taxon>Magnoliopsida</taxon>
        <taxon>Liliopsida</taxon>
        <taxon>Zingiberales</taxon>
        <taxon>Musaceae</taxon>
        <taxon>Musa</taxon>
    </lineage>
</organism>